<feature type="signal peptide" evidence="1">
    <location>
        <begin position="1"/>
        <end position="23"/>
    </location>
</feature>
<dbReference type="STRING" id="1168035.SAMN05444280_105178"/>
<proteinExistence type="predicted"/>
<dbReference type="InterPro" id="IPR032459">
    <property type="entry name" value="Oxidoreduct_C"/>
</dbReference>
<dbReference type="EMBL" id="FQZE01000005">
    <property type="protein sequence ID" value="SHI76603.1"/>
    <property type="molecule type" value="Genomic_DNA"/>
</dbReference>
<feature type="chain" id="PRO_5013246152" evidence="1">
    <location>
        <begin position="24"/>
        <end position="466"/>
    </location>
</feature>
<evidence type="ECO:0000259" key="2">
    <source>
        <dbReference type="Pfam" id="PF16490"/>
    </source>
</evidence>
<accession>A0A1M6DTW0</accession>
<dbReference type="RefSeq" id="WP_073166582.1">
    <property type="nucleotide sequence ID" value="NZ_FQZE01000005.1"/>
</dbReference>
<dbReference type="Proteomes" id="UP000184050">
    <property type="component" value="Unassembled WGS sequence"/>
</dbReference>
<dbReference type="Pfam" id="PF16490">
    <property type="entry name" value="Oxidoreduct_C"/>
    <property type="match status" value="1"/>
</dbReference>
<dbReference type="PROSITE" id="PS51257">
    <property type="entry name" value="PROKAR_LIPOPROTEIN"/>
    <property type="match status" value="1"/>
</dbReference>
<keyword evidence="1" id="KW-0732">Signal</keyword>
<gene>
    <name evidence="3" type="ORF">SAMN05444280_105178</name>
</gene>
<feature type="domain" description="Putative oxidoreductase C-terminal" evidence="2">
    <location>
        <begin position="187"/>
        <end position="464"/>
    </location>
</feature>
<sequence length="466" mass="52332">MNKISIVVLVAVVLAACSGGTNSSQTEKTEPMFTGAKNEVKIMTLDPGHFHAALVQKNMYEQVAPTVHVYAPEGPDVQGHLNLINSYNTRAENPTSWEEKVYTGPDFLEKMLEEKPGNVMVTAGNNAKKTDYIFKTVEAGINVLADKPMVITPEKFPLLEDAFETAAENNVLLYDIMTERYEITTILQRELSQLPEVFGELVNGTLEEPAITKESVHHFFKYVSGSALKRPAWFFDTEQQGEGVVDVGTHLVDLIQWEVFPEEILSKSDVNMLSAKRWATNLTPEMFEKVTKLDEFPDYLQKDVEDGVLKVFSNGEINYTLKGVHAKVSVIWNFQAPEGAGDTHYSIMRGSKCNLIIRQGEEEGYKPQLYIEANTGIDIKEFAGSLYNGVQGLTSKYPEIELEKLNETTWKLNIPDVLKVGHEAHFGQVTEKFLQYLVDGELPEWEVPNMIVKYYTTTEGLKAAMK</sequence>
<reference evidence="3 4" key="1">
    <citation type="submission" date="2016-11" db="EMBL/GenBank/DDBJ databases">
        <authorList>
            <person name="Jaros S."/>
            <person name="Januszkiewicz K."/>
            <person name="Wedrychowicz H."/>
        </authorList>
    </citation>
    <scope>NUCLEOTIDE SEQUENCE [LARGE SCALE GENOMIC DNA]</scope>
    <source>
        <strain evidence="3 4">DSM 27063</strain>
    </source>
</reference>
<protein>
    <submittedName>
        <fullName evidence="3">Predicted dehydrogenase</fullName>
    </submittedName>
</protein>
<evidence type="ECO:0000313" key="3">
    <source>
        <dbReference type="EMBL" id="SHI76603.1"/>
    </source>
</evidence>
<dbReference type="OrthoDB" id="9785257at2"/>
<dbReference type="SUPFAM" id="SSF51735">
    <property type="entry name" value="NAD(P)-binding Rossmann-fold domains"/>
    <property type="match status" value="1"/>
</dbReference>
<keyword evidence="4" id="KW-1185">Reference proteome</keyword>
<organism evidence="3 4">
    <name type="scientific">Tangfeifania diversioriginum</name>
    <dbReference type="NCBI Taxonomy" id="1168035"/>
    <lineage>
        <taxon>Bacteria</taxon>
        <taxon>Pseudomonadati</taxon>
        <taxon>Bacteroidota</taxon>
        <taxon>Bacteroidia</taxon>
        <taxon>Marinilabiliales</taxon>
        <taxon>Prolixibacteraceae</taxon>
        <taxon>Tangfeifania</taxon>
    </lineage>
</organism>
<dbReference type="InterPro" id="IPR036291">
    <property type="entry name" value="NAD(P)-bd_dom_sf"/>
</dbReference>
<dbReference type="Gene3D" id="3.40.50.720">
    <property type="entry name" value="NAD(P)-binding Rossmann-like Domain"/>
    <property type="match status" value="1"/>
</dbReference>
<evidence type="ECO:0000256" key="1">
    <source>
        <dbReference type="SAM" id="SignalP"/>
    </source>
</evidence>
<name>A0A1M6DTW0_9BACT</name>
<dbReference type="Gene3D" id="3.30.360.10">
    <property type="entry name" value="Dihydrodipicolinate Reductase, domain 2"/>
    <property type="match status" value="1"/>
</dbReference>
<evidence type="ECO:0000313" key="4">
    <source>
        <dbReference type="Proteomes" id="UP000184050"/>
    </source>
</evidence>
<dbReference type="AlphaFoldDB" id="A0A1M6DTW0"/>